<reference evidence="1 2" key="1">
    <citation type="journal article" date="2023" name="Antonie Van Leeuwenhoek">
        <title>Flavobacterium potami sp. nov., a multi-metal resistance genes harbouring bacterium isolated from shallow river silt.</title>
        <authorList>
            <person name="Li S."/>
            <person name="Mao S."/>
            <person name="Mu W."/>
            <person name="Guo B."/>
            <person name="Li C."/>
            <person name="Zhu Q."/>
            <person name="Hou X."/>
            <person name="Zhao Y."/>
            <person name="Wei S."/>
            <person name="Liu H."/>
            <person name="Liu A."/>
        </authorList>
    </citation>
    <scope>NUCLEOTIDE SEQUENCE [LARGE SCALE GENOMIC DNA]</scope>
    <source>
        <strain evidence="1 2">17A</strain>
    </source>
</reference>
<dbReference type="SUPFAM" id="SSF52343">
    <property type="entry name" value="Ferredoxin reductase-like, C-terminal NADP-linked domain"/>
    <property type="match status" value="1"/>
</dbReference>
<accession>A0A9X1KQB5</accession>
<name>A0A9X1KQB5_9FLAO</name>
<comment type="caution">
    <text evidence="1">The sequence shown here is derived from an EMBL/GenBank/DDBJ whole genome shotgun (WGS) entry which is preliminary data.</text>
</comment>
<keyword evidence="2" id="KW-1185">Reference proteome</keyword>
<organism evidence="1 2">
    <name type="scientific">Flavobacterium potami</name>
    <dbReference type="NCBI Taxonomy" id="2872310"/>
    <lineage>
        <taxon>Bacteria</taxon>
        <taxon>Pseudomonadati</taxon>
        <taxon>Bacteroidota</taxon>
        <taxon>Flavobacteriia</taxon>
        <taxon>Flavobacteriales</taxon>
        <taxon>Flavobacteriaceae</taxon>
        <taxon>Flavobacterium</taxon>
    </lineage>
</organism>
<dbReference type="EMBL" id="JAINUY010000003">
    <property type="protein sequence ID" value="MBZ4035320.1"/>
    <property type="molecule type" value="Genomic_DNA"/>
</dbReference>
<gene>
    <name evidence="1" type="ORF">K6T82_11130</name>
</gene>
<dbReference type="InterPro" id="IPR039261">
    <property type="entry name" value="FNR_nucleotide-bd"/>
</dbReference>
<dbReference type="Proteomes" id="UP001139366">
    <property type="component" value="Unassembled WGS sequence"/>
</dbReference>
<sequence>MQKVKETTDKHLVLVADSDGINTVFLMLVERLKDDRLYGEHLTLLYVSDNYGFVFKEELDILTKRFPTRFLTCYESSHRQETLEAIINTNTKKQMEFHLDLAEEER</sequence>
<dbReference type="AlphaFoldDB" id="A0A9X1KQB5"/>
<proteinExistence type="predicted"/>
<evidence type="ECO:0000313" key="2">
    <source>
        <dbReference type="Proteomes" id="UP001139366"/>
    </source>
</evidence>
<evidence type="ECO:0000313" key="1">
    <source>
        <dbReference type="EMBL" id="MBZ4035320.1"/>
    </source>
</evidence>
<dbReference type="RefSeq" id="WP_223705963.1">
    <property type="nucleotide sequence ID" value="NZ_JAINUY010000003.1"/>
</dbReference>
<protein>
    <submittedName>
        <fullName evidence="1">Uncharacterized protein</fullName>
    </submittedName>
</protein>